<dbReference type="EMBL" id="CM035444">
    <property type="protein sequence ID" value="KAH7277644.1"/>
    <property type="molecule type" value="Genomic_DNA"/>
</dbReference>
<keyword evidence="17" id="KW-0732">Signal</keyword>
<feature type="domain" description="Plant heme peroxidase family profile" evidence="18">
    <location>
        <begin position="24"/>
        <end position="326"/>
    </location>
</feature>
<keyword evidence="6 17" id="KW-0349">Heme</keyword>
<evidence type="ECO:0000259" key="18">
    <source>
        <dbReference type="PROSITE" id="PS50873"/>
    </source>
</evidence>
<dbReference type="FunFam" id="1.10.520.10:FF:000008">
    <property type="entry name" value="Peroxidase"/>
    <property type="match status" value="1"/>
</dbReference>
<accession>A0A8T2Q1K4</accession>
<evidence type="ECO:0000256" key="3">
    <source>
        <dbReference type="ARBA" id="ARBA00006873"/>
    </source>
</evidence>
<feature type="disulfide bond" evidence="16">
    <location>
        <begin position="34"/>
        <end position="115"/>
    </location>
</feature>
<dbReference type="Pfam" id="PF00141">
    <property type="entry name" value="peroxidase"/>
    <property type="match status" value="1"/>
</dbReference>
<evidence type="ECO:0000256" key="14">
    <source>
        <dbReference type="PIRSR" id="PIRSR600823-3"/>
    </source>
</evidence>
<dbReference type="PANTHER" id="PTHR31517">
    <property type="match status" value="1"/>
</dbReference>
<feature type="binding site" evidence="14">
    <location>
        <position position="87"/>
    </location>
    <ligand>
        <name>Ca(2+)</name>
        <dbReference type="ChEBI" id="CHEBI:29108"/>
        <label>1</label>
    </ligand>
</feature>
<evidence type="ECO:0000256" key="10">
    <source>
        <dbReference type="ARBA" id="ARBA00023157"/>
    </source>
</evidence>
<gene>
    <name evidence="19" type="ORF">KP509_39G060700</name>
</gene>
<dbReference type="InterPro" id="IPR019794">
    <property type="entry name" value="Peroxidases_AS"/>
</dbReference>
<dbReference type="GO" id="GO:0042744">
    <property type="term" value="P:hydrogen peroxide catabolic process"/>
    <property type="evidence" value="ECO:0007669"/>
    <property type="project" value="UniProtKB-KW"/>
</dbReference>
<dbReference type="OrthoDB" id="2113341at2759"/>
<organism evidence="19 20">
    <name type="scientific">Ceratopteris richardii</name>
    <name type="common">Triangle waterfern</name>
    <dbReference type="NCBI Taxonomy" id="49495"/>
    <lineage>
        <taxon>Eukaryota</taxon>
        <taxon>Viridiplantae</taxon>
        <taxon>Streptophyta</taxon>
        <taxon>Embryophyta</taxon>
        <taxon>Tracheophyta</taxon>
        <taxon>Polypodiopsida</taxon>
        <taxon>Polypodiidae</taxon>
        <taxon>Polypodiales</taxon>
        <taxon>Pteridineae</taxon>
        <taxon>Pteridaceae</taxon>
        <taxon>Parkerioideae</taxon>
        <taxon>Ceratopteris</taxon>
    </lineage>
</organism>
<feature type="binding site" evidence="14">
    <location>
        <position position="194"/>
    </location>
    <ligand>
        <name>Ca(2+)</name>
        <dbReference type="ChEBI" id="CHEBI:29108"/>
        <label>2</label>
    </ligand>
</feature>
<evidence type="ECO:0000256" key="16">
    <source>
        <dbReference type="PIRSR" id="PIRSR600823-5"/>
    </source>
</evidence>
<dbReference type="CDD" id="cd00693">
    <property type="entry name" value="secretory_peroxidase"/>
    <property type="match status" value="1"/>
</dbReference>
<feature type="binding site" evidence="14">
    <location>
        <position position="254"/>
    </location>
    <ligand>
        <name>Ca(2+)</name>
        <dbReference type="ChEBI" id="CHEBI:29108"/>
        <label>2</label>
    </ligand>
</feature>
<evidence type="ECO:0000256" key="2">
    <source>
        <dbReference type="ARBA" id="ARBA00002322"/>
    </source>
</evidence>
<dbReference type="PRINTS" id="PR00458">
    <property type="entry name" value="PEROXIDASE"/>
</dbReference>
<dbReference type="FunFam" id="1.10.420.10:FF:000001">
    <property type="entry name" value="Peroxidase"/>
    <property type="match status" value="1"/>
</dbReference>
<comment type="subcellular location">
    <subcellularLocation>
        <location evidence="17">Secreted</location>
    </subcellularLocation>
</comment>
<dbReference type="Gene3D" id="1.10.520.10">
    <property type="match status" value="1"/>
</dbReference>
<dbReference type="PROSITE" id="PS50873">
    <property type="entry name" value="PEROXIDASE_4"/>
    <property type="match status" value="1"/>
</dbReference>
<dbReference type="GO" id="GO:0020037">
    <property type="term" value="F:heme binding"/>
    <property type="evidence" value="ECO:0007669"/>
    <property type="project" value="UniProtKB-UniRule"/>
</dbReference>
<keyword evidence="8 17" id="KW-0560">Oxidoreductase</keyword>
<comment type="similarity">
    <text evidence="17">Belongs to the peroxidase family. Classical plant (class III) peroxidase subfamily.</text>
</comment>
<dbReference type="GO" id="GO:0140825">
    <property type="term" value="F:lactoperoxidase activity"/>
    <property type="evidence" value="ECO:0007669"/>
    <property type="project" value="UniProtKB-EC"/>
</dbReference>
<dbReference type="GO" id="GO:0046872">
    <property type="term" value="F:metal ion binding"/>
    <property type="evidence" value="ECO:0007669"/>
    <property type="project" value="UniProtKB-UniRule"/>
</dbReference>
<keyword evidence="9 14" id="KW-0408">Iron</keyword>
<dbReference type="InterPro" id="IPR033905">
    <property type="entry name" value="Secretory_peroxidase"/>
</dbReference>
<dbReference type="SUPFAM" id="SSF48113">
    <property type="entry name" value="Heme-dependent peroxidases"/>
    <property type="match status" value="1"/>
</dbReference>
<dbReference type="PROSITE" id="PS00435">
    <property type="entry name" value="PEROXIDASE_1"/>
    <property type="match status" value="1"/>
</dbReference>
<comment type="function">
    <text evidence="2">Removal of H(2)O(2), oxidation of toxic reductants, biosynthesis and degradation of lignin, suberization, auxin catabolism, response to environmental stresses such as wounding, pathogen attack and oxidative stress. These functions might be dependent on each isozyme/isoform in each plant tissue.</text>
</comment>
<dbReference type="EC" id="1.11.1.7" evidence="4 17"/>
<dbReference type="GO" id="GO:0005576">
    <property type="term" value="C:extracellular region"/>
    <property type="evidence" value="ECO:0007669"/>
    <property type="project" value="UniProtKB-SubCell"/>
</dbReference>
<feature type="binding site" evidence="14">
    <location>
        <position position="246"/>
    </location>
    <ligand>
        <name>Ca(2+)</name>
        <dbReference type="ChEBI" id="CHEBI:29108"/>
        <label>2</label>
    </ligand>
</feature>
<feature type="binding site" evidence="14">
    <location>
        <position position="71"/>
    </location>
    <ligand>
        <name>Ca(2+)</name>
        <dbReference type="ChEBI" id="CHEBI:29108"/>
        <label>1</label>
    </ligand>
</feature>
<comment type="caution">
    <text evidence="19">The sequence shown here is derived from an EMBL/GenBank/DDBJ whole genome shotgun (WGS) entry which is preliminary data.</text>
</comment>
<protein>
    <recommendedName>
        <fullName evidence="4 17">Peroxidase</fullName>
        <ecNumber evidence="4 17">1.11.1.7</ecNumber>
    </recommendedName>
</protein>
<dbReference type="PROSITE" id="PS00436">
    <property type="entry name" value="PEROXIDASE_2"/>
    <property type="match status" value="1"/>
</dbReference>
<keyword evidence="5 17" id="KW-0575">Peroxidase</keyword>
<evidence type="ECO:0000256" key="4">
    <source>
        <dbReference type="ARBA" id="ARBA00012313"/>
    </source>
</evidence>
<evidence type="ECO:0000313" key="20">
    <source>
        <dbReference type="Proteomes" id="UP000825935"/>
    </source>
</evidence>
<name>A0A8T2Q1K4_CERRI</name>
<dbReference type="PRINTS" id="PR00461">
    <property type="entry name" value="PLPEROXIDASE"/>
</dbReference>
<dbReference type="InterPro" id="IPR000823">
    <property type="entry name" value="Peroxidase_pln"/>
</dbReference>
<keyword evidence="11 17" id="KW-0376">Hydrogen peroxide</keyword>
<keyword evidence="14 17" id="KW-0106">Calcium</keyword>
<feature type="binding site" evidence="14">
    <location>
        <position position="73"/>
    </location>
    <ligand>
        <name>Ca(2+)</name>
        <dbReference type="ChEBI" id="CHEBI:29108"/>
        <label>1</label>
    </ligand>
</feature>
<evidence type="ECO:0000256" key="9">
    <source>
        <dbReference type="ARBA" id="ARBA00023004"/>
    </source>
</evidence>
<dbReference type="Proteomes" id="UP000825935">
    <property type="component" value="Chromosome 39"/>
</dbReference>
<keyword evidence="7 14" id="KW-0479">Metal-binding</keyword>
<proteinExistence type="inferred from homology"/>
<feature type="binding site" evidence="14">
    <location>
        <position position="69"/>
    </location>
    <ligand>
        <name>Ca(2+)</name>
        <dbReference type="ChEBI" id="CHEBI:29108"/>
        <label>1</label>
    </ligand>
</feature>
<dbReference type="PANTHER" id="PTHR31517:SF51">
    <property type="entry name" value="PEROXIDASE 55"/>
    <property type="match status" value="1"/>
</dbReference>
<comment type="cofactor">
    <cofactor evidence="14 17">
        <name>Ca(2+)</name>
        <dbReference type="ChEBI" id="CHEBI:29108"/>
    </cofactor>
    <text evidence="14 17">Binds 2 calcium ions per subunit.</text>
</comment>
<evidence type="ECO:0000256" key="17">
    <source>
        <dbReference type="RuleBase" id="RU362060"/>
    </source>
</evidence>
<feature type="active site" description="Proton acceptor" evidence="12">
    <location>
        <position position="65"/>
    </location>
</feature>
<comment type="similarity">
    <text evidence="3">Belongs to the peroxidase family. Ascorbate peroxidase subfamily.</text>
</comment>
<evidence type="ECO:0000256" key="15">
    <source>
        <dbReference type="PIRSR" id="PIRSR600823-4"/>
    </source>
</evidence>
<keyword evidence="20" id="KW-1185">Reference proteome</keyword>
<sequence>MMLRLALLGTWVLCGIVCMVMGAKLSKDFYSDTCPDVGDIVTRSIAASAARSNVVAPSILRLFFHDALVQGCDASILISSTADNEAERDYVENKSLRQEGFDAIERAKHDVESACPGVVSCADILALAARDVVVFSGGPSWEVFLGRKDGLISSSKLVEGRIPQANSDLRQLYQLFSSLGLSITDLVLLSGAHTIGFSHCDQFMGRLYSFNSPGSSDPSLDPDLLASLKQECPMEGGDPSTVVAFDEKSPFTFDNNYYRDLQSGRGLLFSDQVLFNDETTRGVVNQLASSPDQTLFFDNFVISMVALGNVTSDLPGNVRQVCSRFNQ</sequence>
<keyword evidence="17" id="KW-0964">Secreted</keyword>
<dbReference type="InterPro" id="IPR019793">
    <property type="entry name" value="Peroxidases_heam-ligand_BS"/>
</dbReference>
<feature type="disulfide bond" evidence="16">
    <location>
        <begin position="121"/>
        <end position="322"/>
    </location>
</feature>
<comment type="catalytic activity">
    <reaction evidence="1 17">
        <text>2 a phenolic donor + H2O2 = 2 a phenolic radical donor + 2 H2O</text>
        <dbReference type="Rhea" id="RHEA:56136"/>
        <dbReference type="ChEBI" id="CHEBI:15377"/>
        <dbReference type="ChEBI" id="CHEBI:16240"/>
        <dbReference type="ChEBI" id="CHEBI:139520"/>
        <dbReference type="ChEBI" id="CHEBI:139521"/>
        <dbReference type="EC" id="1.11.1.7"/>
    </reaction>
</comment>
<evidence type="ECO:0000256" key="11">
    <source>
        <dbReference type="ARBA" id="ARBA00023324"/>
    </source>
</evidence>
<feature type="binding site" evidence="14">
    <location>
        <position position="66"/>
    </location>
    <ligand>
        <name>Ca(2+)</name>
        <dbReference type="ChEBI" id="CHEBI:29108"/>
        <label>1</label>
    </ligand>
</feature>
<evidence type="ECO:0000313" key="19">
    <source>
        <dbReference type="EMBL" id="KAH7277644.1"/>
    </source>
</evidence>
<feature type="signal peptide" evidence="17">
    <location>
        <begin position="1"/>
        <end position="22"/>
    </location>
</feature>
<evidence type="ECO:0000256" key="8">
    <source>
        <dbReference type="ARBA" id="ARBA00023002"/>
    </source>
</evidence>
<feature type="chain" id="PRO_5035960568" description="Peroxidase" evidence="17">
    <location>
        <begin position="23"/>
        <end position="327"/>
    </location>
</feature>
<evidence type="ECO:0000256" key="6">
    <source>
        <dbReference type="ARBA" id="ARBA00022617"/>
    </source>
</evidence>
<feature type="binding site" evidence="13">
    <location>
        <position position="163"/>
    </location>
    <ligand>
        <name>substrate</name>
    </ligand>
</feature>
<evidence type="ECO:0000256" key="5">
    <source>
        <dbReference type="ARBA" id="ARBA00022559"/>
    </source>
</evidence>
<evidence type="ECO:0000256" key="7">
    <source>
        <dbReference type="ARBA" id="ARBA00022723"/>
    </source>
</evidence>
<dbReference type="GO" id="GO:0006979">
    <property type="term" value="P:response to oxidative stress"/>
    <property type="evidence" value="ECO:0007669"/>
    <property type="project" value="UniProtKB-UniRule"/>
</dbReference>
<dbReference type="InterPro" id="IPR010255">
    <property type="entry name" value="Haem_peroxidase_sf"/>
</dbReference>
<comment type="cofactor">
    <cofactor evidence="14 17">
        <name>heme b</name>
        <dbReference type="ChEBI" id="CHEBI:60344"/>
    </cofactor>
    <text evidence="14 17">Binds 1 heme b (iron(II)-protoporphyrin IX) group per subunit.</text>
</comment>
<reference evidence="19" key="1">
    <citation type="submission" date="2021-08" db="EMBL/GenBank/DDBJ databases">
        <title>WGS assembly of Ceratopteris richardii.</title>
        <authorList>
            <person name="Marchant D.B."/>
            <person name="Chen G."/>
            <person name="Jenkins J."/>
            <person name="Shu S."/>
            <person name="Leebens-Mack J."/>
            <person name="Grimwood J."/>
            <person name="Schmutz J."/>
            <person name="Soltis P."/>
            <person name="Soltis D."/>
            <person name="Chen Z.-H."/>
        </authorList>
    </citation>
    <scope>NUCLEOTIDE SEQUENCE</scope>
    <source>
        <strain evidence="19">Whitten #5841</strain>
        <tissue evidence="19">Leaf</tissue>
    </source>
</reference>
<feature type="binding site" evidence="14">
    <location>
        <position position="75"/>
    </location>
    <ligand>
        <name>Ca(2+)</name>
        <dbReference type="ChEBI" id="CHEBI:29108"/>
        <label>1</label>
    </ligand>
</feature>
<feature type="binding site" description="axial binding residue" evidence="14">
    <location>
        <position position="193"/>
    </location>
    <ligand>
        <name>heme b</name>
        <dbReference type="ChEBI" id="CHEBI:60344"/>
    </ligand>
    <ligandPart>
        <name>Fe</name>
        <dbReference type="ChEBI" id="CHEBI:18248"/>
    </ligandPart>
</feature>
<dbReference type="AlphaFoldDB" id="A0A8T2Q1K4"/>
<evidence type="ECO:0000256" key="12">
    <source>
        <dbReference type="PIRSR" id="PIRSR600823-1"/>
    </source>
</evidence>
<feature type="disulfide bond" evidence="16">
    <location>
        <begin position="200"/>
        <end position="232"/>
    </location>
</feature>
<dbReference type="InterPro" id="IPR002016">
    <property type="entry name" value="Haem_peroxidase"/>
</dbReference>
<dbReference type="Gene3D" id="1.10.420.10">
    <property type="entry name" value="Peroxidase, domain 2"/>
    <property type="match status" value="1"/>
</dbReference>
<evidence type="ECO:0000256" key="13">
    <source>
        <dbReference type="PIRSR" id="PIRSR600823-2"/>
    </source>
</evidence>
<evidence type="ECO:0000256" key="1">
    <source>
        <dbReference type="ARBA" id="ARBA00000189"/>
    </source>
</evidence>
<feature type="site" description="Transition state stabilizer" evidence="15">
    <location>
        <position position="61"/>
    </location>
</feature>
<keyword evidence="10 16" id="KW-1015">Disulfide bond</keyword>